<keyword evidence="3 6" id="KW-0489">Methyltransferase</keyword>
<comment type="catalytic activity">
    <reaction evidence="6">
        <text>cytidine(1402) in 16S rRNA + S-adenosyl-L-methionine = N(4)-methylcytidine(1402) in 16S rRNA + S-adenosyl-L-homocysteine + H(+)</text>
        <dbReference type="Rhea" id="RHEA:42928"/>
        <dbReference type="Rhea" id="RHEA-COMP:10286"/>
        <dbReference type="Rhea" id="RHEA-COMP:10287"/>
        <dbReference type="ChEBI" id="CHEBI:15378"/>
        <dbReference type="ChEBI" id="CHEBI:57856"/>
        <dbReference type="ChEBI" id="CHEBI:59789"/>
        <dbReference type="ChEBI" id="CHEBI:74506"/>
        <dbReference type="ChEBI" id="CHEBI:82748"/>
        <dbReference type="EC" id="2.1.1.199"/>
    </reaction>
</comment>
<dbReference type="EMBL" id="MHUB01000010">
    <property type="protein sequence ID" value="OHA71116.1"/>
    <property type="molecule type" value="Genomic_DNA"/>
</dbReference>
<feature type="binding site" evidence="6">
    <location>
        <position position="107"/>
    </location>
    <ligand>
        <name>S-adenosyl-L-methionine</name>
        <dbReference type="ChEBI" id="CHEBI:59789"/>
    </ligand>
</feature>
<proteinExistence type="inferred from homology"/>
<dbReference type="EC" id="2.1.1.199" evidence="6"/>
<evidence type="ECO:0000256" key="4">
    <source>
        <dbReference type="ARBA" id="ARBA00022679"/>
    </source>
</evidence>
<dbReference type="InterPro" id="IPR002903">
    <property type="entry name" value="RsmH"/>
</dbReference>
<accession>A0A1G2RE38</accession>
<comment type="subcellular location">
    <subcellularLocation>
        <location evidence="6">Cytoplasm</location>
    </subcellularLocation>
</comment>
<dbReference type="InterPro" id="IPR023397">
    <property type="entry name" value="SAM-dep_MeTrfase_MraW_recog"/>
</dbReference>
<keyword evidence="4 6" id="KW-0808">Transferase</keyword>
<evidence type="ECO:0000256" key="5">
    <source>
        <dbReference type="ARBA" id="ARBA00022691"/>
    </source>
</evidence>
<sequence>MHVPVLADKVIEYLGPKSNQHFIDCTVGSGGHAFKILESTAPKGRVLGIDQDKEALLRVRAKAKEQKVGGRLTLVEGNFAEVQELARKENFRPVHGILFDLGMSTDQLEQGGRGFSFQKAEPLDMRYDTVNPITAEKILNFFSKRDLERILKEYGEEQFAKEIAEGIVQARAKKQITHTKQLVEIVEKAIPAWYRTRKIHPATKTFQALRMAVNRELENLKEALPQSVELLEKEGTLVVISFHSLEDRIVKNFFKQSSQLRILTKKPAVPAQKEIKENPRSRSAKLRAARKIG</sequence>
<dbReference type="GO" id="GO:0070475">
    <property type="term" value="P:rRNA base methylation"/>
    <property type="evidence" value="ECO:0007669"/>
    <property type="project" value="UniProtKB-UniRule"/>
</dbReference>
<dbReference type="GO" id="GO:0071424">
    <property type="term" value="F:rRNA (cytosine-N4-)-methyltransferase activity"/>
    <property type="evidence" value="ECO:0007669"/>
    <property type="project" value="UniProtKB-UniRule"/>
</dbReference>
<dbReference type="GO" id="GO:0005737">
    <property type="term" value="C:cytoplasm"/>
    <property type="evidence" value="ECO:0007669"/>
    <property type="project" value="UniProtKB-SubCell"/>
</dbReference>
<dbReference type="CDD" id="cd02440">
    <property type="entry name" value="AdoMet_MTases"/>
    <property type="match status" value="1"/>
</dbReference>
<dbReference type="SUPFAM" id="SSF53335">
    <property type="entry name" value="S-adenosyl-L-methionine-dependent methyltransferases"/>
    <property type="match status" value="1"/>
</dbReference>
<feature type="binding site" evidence="6">
    <location>
        <position position="50"/>
    </location>
    <ligand>
        <name>S-adenosyl-L-methionine</name>
        <dbReference type="ChEBI" id="CHEBI:59789"/>
    </ligand>
</feature>
<evidence type="ECO:0000256" key="1">
    <source>
        <dbReference type="ARBA" id="ARBA00010396"/>
    </source>
</evidence>
<dbReference type="SUPFAM" id="SSF81799">
    <property type="entry name" value="Putative methyltransferase TM0872, insert domain"/>
    <property type="match status" value="1"/>
</dbReference>
<keyword evidence="6" id="KW-0963">Cytoplasm</keyword>
<name>A0A1G2RE38_9BACT</name>
<dbReference type="Pfam" id="PF01795">
    <property type="entry name" value="Methyltransf_5"/>
    <property type="match status" value="1"/>
</dbReference>
<feature type="compositionally biased region" description="Basic residues" evidence="7">
    <location>
        <begin position="282"/>
        <end position="293"/>
    </location>
</feature>
<dbReference type="PANTHER" id="PTHR11265:SF0">
    <property type="entry name" value="12S RRNA N4-METHYLCYTIDINE METHYLTRANSFERASE"/>
    <property type="match status" value="1"/>
</dbReference>
<feature type="binding site" evidence="6">
    <location>
        <position position="79"/>
    </location>
    <ligand>
        <name>S-adenosyl-L-methionine</name>
        <dbReference type="ChEBI" id="CHEBI:59789"/>
    </ligand>
</feature>
<gene>
    <name evidence="6" type="primary">rsmH</name>
    <name evidence="8" type="ORF">A3D64_03145</name>
</gene>
<reference evidence="8 9" key="1">
    <citation type="journal article" date="2016" name="Nat. Commun.">
        <title>Thousands of microbial genomes shed light on interconnected biogeochemical processes in an aquifer system.</title>
        <authorList>
            <person name="Anantharaman K."/>
            <person name="Brown C.T."/>
            <person name="Hug L.A."/>
            <person name="Sharon I."/>
            <person name="Castelle C.J."/>
            <person name="Probst A.J."/>
            <person name="Thomas B.C."/>
            <person name="Singh A."/>
            <person name="Wilkins M.J."/>
            <person name="Karaoz U."/>
            <person name="Brodie E.L."/>
            <person name="Williams K.H."/>
            <person name="Hubbard S.S."/>
            <person name="Banfield J.F."/>
        </authorList>
    </citation>
    <scope>NUCLEOTIDE SEQUENCE [LARGE SCALE GENOMIC DNA]</scope>
</reference>
<comment type="function">
    <text evidence="6">Specifically methylates the N4 position of cytidine in position 1402 (C1402) of 16S rRNA.</text>
</comment>
<dbReference type="PIRSF" id="PIRSF004486">
    <property type="entry name" value="MraW"/>
    <property type="match status" value="1"/>
</dbReference>
<keyword evidence="5 6" id="KW-0949">S-adenosyl-L-methionine</keyword>
<dbReference type="HAMAP" id="MF_01007">
    <property type="entry name" value="16SrRNA_methyltr_H"/>
    <property type="match status" value="1"/>
</dbReference>
<keyword evidence="2 6" id="KW-0698">rRNA processing</keyword>
<comment type="caution">
    <text evidence="8">The sequence shown here is derived from an EMBL/GenBank/DDBJ whole genome shotgun (WGS) entry which is preliminary data.</text>
</comment>
<protein>
    <recommendedName>
        <fullName evidence="6">Ribosomal RNA small subunit methyltransferase H</fullName>
        <ecNumber evidence="6">2.1.1.199</ecNumber>
    </recommendedName>
    <alternativeName>
        <fullName evidence="6">16S rRNA m(4)C1402 methyltransferase</fullName>
    </alternativeName>
    <alternativeName>
        <fullName evidence="6">rRNA (cytosine-N(4)-)-methyltransferase RsmH</fullName>
    </alternativeName>
</protein>
<dbReference type="NCBIfam" id="TIGR00006">
    <property type="entry name" value="16S rRNA (cytosine(1402)-N(4))-methyltransferase RsmH"/>
    <property type="match status" value="1"/>
</dbReference>
<dbReference type="Gene3D" id="3.40.50.150">
    <property type="entry name" value="Vaccinia Virus protein VP39"/>
    <property type="match status" value="1"/>
</dbReference>
<feature type="binding site" evidence="6">
    <location>
        <begin position="30"/>
        <end position="32"/>
    </location>
    <ligand>
        <name>S-adenosyl-L-methionine</name>
        <dbReference type="ChEBI" id="CHEBI:59789"/>
    </ligand>
</feature>
<feature type="region of interest" description="Disordered" evidence="7">
    <location>
        <begin position="272"/>
        <end position="293"/>
    </location>
</feature>
<evidence type="ECO:0000313" key="8">
    <source>
        <dbReference type="EMBL" id="OHA71116.1"/>
    </source>
</evidence>
<evidence type="ECO:0000256" key="6">
    <source>
        <dbReference type="HAMAP-Rule" id="MF_01007"/>
    </source>
</evidence>
<feature type="binding site" evidence="6">
    <location>
        <position position="100"/>
    </location>
    <ligand>
        <name>S-adenosyl-L-methionine</name>
        <dbReference type="ChEBI" id="CHEBI:59789"/>
    </ligand>
</feature>
<evidence type="ECO:0000256" key="3">
    <source>
        <dbReference type="ARBA" id="ARBA00022603"/>
    </source>
</evidence>
<dbReference type="PANTHER" id="PTHR11265">
    <property type="entry name" value="S-ADENOSYL-METHYLTRANSFERASE MRAW"/>
    <property type="match status" value="1"/>
</dbReference>
<dbReference type="Proteomes" id="UP000178613">
    <property type="component" value="Unassembled WGS sequence"/>
</dbReference>
<organism evidence="8 9">
    <name type="scientific">Candidatus Wildermuthbacteria bacterium RIFCSPHIGHO2_02_FULL_49_9</name>
    <dbReference type="NCBI Taxonomy" id="1802456"/>
    <lineage>
        <taxon>Bacteria</taxon>
        <taxon>Candidatus Wildermuthiibacteriota</taxon>
    </lineage>
</organism>
<comment type="similarity">
    <text evidence="1 6">Belongs to the methyltransferase superfamily. RsmH family.</text>
</comment>
<dbReference type="InterPro" id="IPR029063">
    <property type="entry name" value="SAM-dependent_MTases_sf"/>
</dbReference>
<evidence type="ECO:0000256" key="7">
    <source>
        <dbReference type="SAM" id="MobiDB-lite"/>
    </source>
</evidence>
<evidence type="ECO:0000313" key="9">
    <source>
        <dbReference type="Proteomes" id="UP000178613"/>
    </source>
</evidence>
<dbReference type="AlphaFoldDB" id="A0A1G2RE38"/>
<evidence type="ECO:0000256" key="2">
    <source>
        <dbReference type="ARBA" id="ARBA00022552"/>
    </source>
</evidence>
<dbReference type="Gene3D" id="1.10.150.170">
    <property type="entry name" value="Putative methyltransferase TM0872, insert domain"/>
    <property type="match status" value="1"/>
</dbReference>